<dbReference type="InterPro" id="IPR009878">
    <property type="entry name" value="Phlebovirus_G2_fusion"/>
</dbReference>
<protein>
    <submittedName>
        <fullName evidence="6">Ground-like domain-containing protein</fullName>
    </submittedName>
</protein>
<evidence type="ECO:0000256" key="2">
    <source>
        <dbReference type="SAM" id="SignalP"/>
    </source>
</evidence>
<dbReference type="InterPro" id="IPR007284">
    <property type="entry name" value="Ground-like_dom"/>
</dbReference>
<feature type="chain" id="PRO_5009311860" evidence="2">
    <location>
        <begin position="18"/>
        <end position="385"/>
    </location>
</feature>
<proteinExistence type="predicted"/>
<dbReference type="Pfam" id="PF04155">
    <property type="entry name" value="Ground-like"/>
    <property type="match status" value="1"/>
</dbReference>
<evidence type="ECO:0000313" key="6">
    <source>
        <dbReference type="WBParaSite" id="L893_g14098.t1"/>
    </source>
</evidence>
<sequence length="385" mass="42662">MLSFLVLLVGLVIPVWTYCPGPCGGGCAPRCGYALPASRVAPQPYYPQPQYIRGQLPYPQPGVYPDAYYVPKNIAVKETTIIKKPTTESAEEEYAITPPPRPYEESTESSDLLARPEPVPLYPQQPREIILPQSAAAAPQPQSYPVPCPGLPYPPPRPIYPQPVPQPVYPYPVPYPQPQPLPYPSRPPLPANDCCARCPAPCRYRNRRFKAFDSKHLSAANISSVNDPKCSDNQLKSLMKKNMVNDLAIAKRLIQKAAEEKFGGAFNVICSRDDFTYVSRSTQFCVLESDENLCYAFQSRPPDRTRGVCPQGAITITAPVEVTYTRFVDLSTVSSKRCPIMVSCTGDVRSRLPTTTKLIEFQAYNHLPGVTNCIEARSCITCECP</sequence>
<feature type="region of interest" description="Disordered" evidence="1">
    <location>
        <begin position="87"/>
        <end position="115"/>
    </location>
</feature>
<dbReference type="Proteomes" id="UP000095287">
    <property type="component" value="Unplaced"/>
</dbReference>
<feature type="signal peptide" evidence="2">
    <location>
        <begin position="1"/>
        <end position="17"/>
    </location>
</feature>
<feature type="domain" description="Phlebovirus glycoprotein G2 fusion" evidence="4">
    <location>
        <begin position="321"/>
        <end position="384"/>
    </location>
</feature>
<evidence type="ECO:0000259" key="4">
    <source>
        <dbReference type="Pfam" id="PF07245"/>
    </source>
</evidence>
<evidence type="ECO:0000259" key="3">
    <source>
        <dbReference type="Pfam" id="PF04155"/>
    </source>
</evidence>
<dbReference type="AlphaFoldDB" id="A0A1I7Y9S4"/>
<keyword evidence="2" id="KW-0732">Signal</keyword>
<reference evidence="6" key="1">
    <citation type="submission" date="2016-11" db="UniProtKB">
        <authorList>
            <consortium name="WormBaseParasite"/>
        </authorList>
    </citation>
    <scope>IDENTIFICATION</scope>
</reference>
<feature type="domain" description="Ground-like" evidence="3">
    <location>
        <begin position="227"/>
        <end position="297"/>
    </location>
</feature>
<name>A0A1I7Y9S4_9BILA</name>
<evidence type="ECO:0000313" key="5">
    <source>
        <dbReference type="Proteomes" id="UP000095287"/>
    </source>
</evidence>
<accession>A0A1I7Y9S4</accession>
<dbReference type="Pfam" id="PF07245">
    <property type="entry name" value="Phlebovirus_G2"/>
    <property type="match status" value="1"/>
</dbReference>
<organism evidence="5 6">
    <name type="scientific">Steinernema glaseri</name>
    <dbReference type="NCBI Taxonomy" id="37863"/>
    <lineage>
        <taxon>Eukaryota</taxon>
        <taxon>Metazoa</taxon>
        <taxon>Ecdysozoa</taxon>
        <taxon>Nematoda</taxon>
        <taxon>Chromadorea</taxon>
        <taxon>Rhabditida</taxon>
        <taxon>Tylenchina</taxon>
        <taxon>Panagrolaimomorpha</taxon>
        <taxon>Strongyloidoidea</taxon>
        <taxon>Steinernematidae</taxon>
        <taxon>Steinernema</taxon>
    </lineage>
</organism>
<dbReference type="WBParaSite" id="L893_g14098.t1">
    <property type="protein sequence ID" value="L893_g14098.t1"/>
    <property type="gene ID" value="L893_g14098"/>
</dbReference>
<keyword evidence="5" id="KW-1185">Reference proteome</keyword>
<evidence type="ECO:0000256" key="1">
    <source>
        <dbReference type="SAM" id="MobiDB-lite"/>
    </source>
</evidence>